<keyword evidence="2" id="KW-1185">Reference proteome</keyword>
<organism evidence="1 2">
    <name type="scientific">Hyphomonas pacifica</name>
    <dbReference type="NCBI Taxonomy" id="1280941"/>
    <lineage>
        <taxon>Bacteria</taxon>
        <taxon>Pseudomonadati</taxon>
        <taxon>Pseudomonadota</taxon>
        <taxon>Alphaproteobacteria</taxon>
        <taxon>Hyphomonadales</taxon>
        <taxon>Hyphomonadaceae</taxon>
        <taxon>Hyphomonas</taxon>
    </lineage>
</organism>
<dbReference type="STRING" id="1280941.HY2_06405"/>
<protein>
    <recommendedName>
        <fullName evidence="3">Lipoprotein</fullName>
    </recommendedName>
</protein>
<dbReference type="AlphaFoldDB" id="A0A062TSG3"/>
<proteinExistence type="predicted"/>
<dbReference type="RefSeq" id="WP_034829479.1">
    <property type="nucleotide sequence ID" value="NZ_AWFA01000089.1"/>
</dbReference>
<dbReference type="Proteomes" id="UP000249123">
    <property type="component" value="Unassembled WGS sequence"/>
</dbReference>
<dbReference type="OrthoDB" id="7172943at2"/>
<comment type="caution">
    <text evidence="1">The sequence shown here is derived from an EMBL/GenBank/DDBJ whole genome shotgun (WGS) entry which is preliminary data.</text>
</comment>
<dbReference type="NCBIfam" id="NF047637">
    <property type="entry name" value="lipo_CC0125"/>
    <property type="match status" value="1"/>
</dbReference>
<sequence length="198" mass="22720">MPKLKTIAGAAALAILAACATATPYQAATDSNRGYSEQQIEANRFLVQFSGNTLTDRKTVETYLLYRAAELTRERGFDYFRVVRRDTDAESRLVPVGGRPYSPFYDHFYLDYIYYGPHAPYYRDPFLRSRYPYSWNVSPFGYYDPYWGGPAEYRERTSYEASAEILMGKGVKPDDAAFFDAEQVLFNLGNNILRPEPK</sequence>
<accession>A0A328JWH7</accession>
<reference evidence="1 2" key="1">
    <citation type="submission" date="2013-04" db="EMBL/GenBank/DDBJ databases">
        <title>Hyphomonas sp. T24B3 Genome Sequencing.</title>
        <authorList>
            <person name="Lai Q."/>
            <person name="Shao Z."/>
        </authorList>
    </citation>
    <scope>NUCLEOTIDE SEQUENCE [LARGE SCALE GENOMIC DNA]</scope>
    <source>
        <strain evidence="1 2">T24B3</strain>
    </source>
</reference>
<accession>A0A062TSG3</accession>
<evidence type="ECO:0000313" key="2">
    <source>
        <dbReference type="Proteomes" id="UP000249123"/>
    </source>
</evidence>
<dbReference type="eggNOG" id="ENOG5030QDW">
    <property type="taxonomic scope" value="Bacteria"/>
</dbReference>
<gene>
    <name evidence="1" type="ORF">HY3_07375</name>
</gene>
<evidence type="ECO:0008006" key="3">
    <source>
        <dbReference type="Google" id="ProtNLM"/>
    </source>
</evidence>
<dbReference type="PROSITE" id="PS51257">
    <property type="entry name" value="PROKAR_LIPOPROTEIN"/>
    <property type="match status" value="1"/>
</dbReference>
<evidence type="ECO:0000313" key="1">
    <source>
        <dbReference type="EMBL" id="RAN35633.1"/>
    </source>
</evidence>
<dbReference type="EMBL" id="AWFB01000003">
    <property type="protein sequence ID" value="RAN35633.1"/>
    <property type="molecule type" value="Genomic_DNA"/>
</dbReference>
<name>A0A062TSG3_9PROT</name>